<dbReference type="InterPro" id="IPR052259">
    <property type="entry name" value="Nucleoredoxin-like"/>
</dbReference>
<dbReference type="GO" id="GO:0047134">
    <property type="term" value="F:protein-disulfide reductase [NAD(P)H] activity"/>
    <property type="evidence" value="ECO:0007669"/>
    <property type="project" value="UniProtKB-EC"/>
</dbReference>
<evidence type="ECO:0000256" key="4">
    <source>
        <dbReference type="ARBA" id="ARBA00023027"/>
    </source>
</evidence>
<proteinExistence type="predicted"/>
<evidence type="ECO:0000256" key="1">
    <source>
        <dbReference type="ARBA" id="ARBA00012612"/>
    </source>
</evidence>
<dbReference type="eggNOG" id="KOG2501">
    <property type="taxonomic scope" value="Eukaryota"/>
</dbReference>
<dbReference type="Gramene" id="OBART11G07100.1">
    <property type="protein sequence ID" value="OBART11G07100.1"/>
    <property type="gene ID" value="OBART11G07100"/>
</dbReference>
<name>A0A0D3HJR1_9ORYZ</name>
<dbReference type="InterPro" id="IPR036249">
    <property type="entry name" value="Thioredoxin-like_sf"/>
</dbReference>
<dbReference type="EC" id="1.8.1.8" evidence="1"/>
<evidence type="ECO:0000256" key="5">
    <source>
        <dbReference type="ARBA" id="ARBA00047388"/>
    </source>
</evidence>
<dbReference type="HOGENOM" id="CLU_146308_0_0_1"/>
<accession>A0A0D3HJR1</accession>
<organism evidence="8">
    <name type="scientific">Oryza barthii</name>
    <dbReference type="NCBI Taxonomy" id="65489"/>
    <lineage>
        <taxon>Eukaryota</taxon>
        <taxon>Viridiplantae</taxon>
        <taxon>Streptophyta</taxon>
        <taxon>Embryophyta</taxon>
        <taxon>Tracheophyta</taxon>
        <taxon>Spermatophyta</taxon>
        <taxon>Magnoliopsida</taxon>
        <taxon>Liliopsida</taxon>
        <taxon>Poales</taxon>
        <taxon>Poaceae</taxon>
        <taxon>BOP clade</taxon>
        <taxon>Oryzoideae</taxon>
        <taxon>Oryzeae</taxon>
        <taxon>Oryzinae</taxon>
        <taxon>Oryza</taxon>
    </lineage>
</organism>
<dbReference type="EnsemblPlants" id="OBART11G07100.1">
    <property type="protein sequence ID" value="OBART11G07100.1"/>
    <property type="gene ID" value="OBART11G07100"/>
</dbReference>
<evidence type="ECO:0000256" key="2">
    <source>
        <dbReference type="ARBA" id="ARBA00022737"/>
    </source>
</evidence>
<dbReference type="AlphaFoldDB" id="A0A0D3HJR1"/>
<dbReference type="PANTHER" id="PTHR13871">
    <property type="entry name" value="THIOREDOXIN"/>
    <property type="match status" value="1"/>
</dbReference>
<dbReference type="STRING" id="65489.A0A0D3HJR1"/>
<dbReference type="PaxDb" id="65489-OBART11G07100.1"/>
<keyword evidence="4" id="KW-0520">NAD</keyword>
<comment type="catalytic activity">
    <reaction evidence="6">
        <text>[protein]-dithiol + NADP(+) = [protein]-disulfide + NADPH + H(+)</text>
        <dbReference type="Rhea" id="RHEA:18753"/>
        <dbReference type="Rhea" id="RHEA-COMP:10593"/>
        <dbReference type="Rhea" id="RHEA-COMP:10594"/>
        <dbReference type="ChEBI" id="CHEBI:15378"/>
        <dbReference type="ChEBI" id="CHEBI:29950"/>
        <dbReference type="ChEBI" id="CHEBI:50058"/>
        <dbReference type="ChEBI" id="CHEBI:57783"/>
        <dbReference type="ChEBI" id="CHEBI:58349"/>
        <dbReference type="EC" id="1.8.1.8"/>
    </reaction>
</comment>
<keyword evidence="3" id="KW-0560">Oxidoreductase</keyword>
<evidence type="ECO:0000256" key="3">
    <source>
        <dbReference type="ARBA" id="ARBA00023002"/>
    </source>
</evidence>
<protein>
    <recommendedName>
        <fullName evidence="1">protein-disulfide reductase</fullName>
        <ecNumber evidence="1">1.8.1.8</ecNumber>
    </recommendedName>
</protein>
<evidence type="ECO:0000256" key="6">
    <source>
        <dbReference type="ARBA" id="ARBA00047804"/>
    </source>
</evidence>
<dbReference type="InterPro" id="IPR012336">
    <property type="entry name" value="Thioredoxin-like_fold"/>
</dbReference>
<comment type="catalytic activity">
    <reaction evidence="5">
        <text>[protein]-dithiol + NAD(+) = [protein]-disulfide + NADH + H(+)</text>
        <dbReference type="Rhea" id="RHEA:18749"/>
        <dbReference type="Rhea" id="RHEA-COMP:10593"/>
        <dbReference type="Rhea" id="RHEA-COMP:10594"/>
        <dbReference type="ChEBI" id="CHEBI:15378"/>
        <dbReference type="ChEBI" id="CHEBI:29950"/>
        <dbReference type="ChEBI" id="CHEBI:50058"/>
        <dbReference type="ChEBI" id="CHEBI:57540"/>
        <dbReference type="ChEBI" id="CHEBI:57945"/>
        <dbReference type="EC" id="1.8.1.8"/>
    </reaction>
</comment>
<reference evidence="8" key="2">
    <citation type="submission" date="2015-03" db="UniProtKB">
        <authorList>
            <consortium name="EnsemblPlants"/>
        </authorList>
    </citation>
    <scope>IDENTIFICATION</scope>
</reference>
<evidence type="ECO:0000313" key="9">
    <source>
        <dbReference type="Proteomes" id="UP000026960"/>
    </source>
</evidence>
<keyword evidence="2" id="KW-0677">Repeat</keyword>
<evidence type="ECO:0000313" key="8">
    <source>
        <dbReference type="EnsemblPlants" id="OBART11G07110.1"/>
    </source>
</evidence>
<dbReference type="PANTHER" id="PTHR13871:SF104">
    <property type="entry name" value="NUCLEOREDOXIN 1 ISOFORM X1-RELATED"/>
    <property type="match status" value="1"/>
</dbReference>
<keyword evidence="9" id="KW-1185">Reference proteome</keyword>
<dbReference type="EnsemblPlants" id="OBART11G07110.1">
    <property type="protein sequence ID" value="OBART11G07110.1"/>
    <property type="gene ID" value="OBART11G07110"/>
</dbReference>
<dbReference type="SUPFAM" id="SSF52833">
    <property type="entry name" value="Thioredoxin-like"/>
    <property type="match status" value="1"/>
</dbReference>
<dbReference type="Pfam" id="PF13905">
    <property type="entry name" value="Thioredoxin_8"/>
    <property type="match status" value="1"/>
</dbReference>
<feature type="domain" description="Thioredoxin-like fold" evidence="7">
    <location>
        <begin position="103"/>
        <end position="152"/>
    </location>
</feature>
<dbReference type="Proteomes" id="UP000026960">
    <property type="component" value="Chromosome 11"/>
</dbReference>
<dbReference type="Gramene" id="OBART11G07110.1">
    <property type="protein sequence ID" value="OBART11G07110.1"/>
    <property type="gene ID" value="OBART11G07110"/>
</dbReference>
<evidence type="ECO:0000259" key="7">
    <source>
        <dbReference type="Pfam" id="PF13905"/>
    </source>
</evidence>
<sequence length="177" mass="19596">MPFVDSVTMVEIELGPVGVHGQRGVTMLPSSLVRTSGLAWRGQMMGFWVRSSRAGGVPAQILASRVRAIDVSLTLESLMVSGDLYFVVGKDGEKVPVAWLVGRTGLLYFSAHWCSPCRKFLPKLIEEYIKMREETSSDVEVVFVSNTDGQEKRNCHLTWQGGPRPRGPIEGLWIEMG</sequence>
<reference evidence="8" key="1">
    <citation type="journal article" date="2009" name="Rice">
        <title>De Novo Next Generation Sequencing of Plant Genomes.</title>
        <authorList>
            <person name="Rounsley S."/>
            <person name="Marri P.R."/>
            <person name="Yu Y."/>
            <person name="He R."/>
            <person name="Sisneros N."/>
            <person name="Goicoechea J.L."/>
            <person name="Lee S.J."/>
            <person name="Angelova A."/>
            <person name="Kudrna D."/>
            <person name="Luo M."/>
            <person name="Affourtit J."/>
            <person name="Desany B."/>
            <person name="Knight J."/>
            <person name="Niazi F."/>
            <person name="Egholm M."/>
            <person name="Wing R.A."/>
        </authorList>
    </citation>
    <scope>NUCLEOTIDE SEQUENCE [LARGE SCALE GENOMIC DNA]</scope>
    <source>
        <strain evidence="8">IRGC 105608</strain>
    </source>
</reference>
<dbReference type="Gene3D" id="3.40.30.10">
    <property type="entry name" value="Glutaredoxin"/>
    <property type="match status" value="1"/>
</dbReference>